<dbReference type="GO" id="GO:0005184">
    <property type="term" value="F:neuropeptide hormone activity"/>
    <property type="evidence" value="ECO:0007669"/>
    <property type="project" value="InterPro"/>
</dbReference>
<accession>T1IRE5</accession>
<dbReference type="HOGENOM" id="CLU_1295820_0_0_1"/>
<dbReference type="PhylomeDB" id="T1IRE5"/>
<organism evidence="2 3">
    <name type="scientific">Strigamia maritima</name>
    <name type="common">European centipede</name>
    <name type="synonym">Geophilus maritimus</name>
    <dbReference type="NCBI Taxonomy" id="126957"/>
    <lineage>
        <taxon>Eukaryota</taxon>
        <taxon>Metazoa</taxon>
        <taxon>Ecdysozoa</taxon>
        <taxon>Arthropoda</taxon>
        <taxon>Myriapoda</taxon>
        <taxon>Chilopoda</taxon>
        <taxon>Pleurostigmophora</taxon>
        <taxon>Geophilomorpha</taxon>
        <taxon>Linotaeniidae</taxon>
        <taxon>Strigamia</taxon>
    </lineage>
</organism>
<reference evidence="3" key="1">
    <citation type="submission" date="2011-05" db="EMBL/GenBank/DDBJ databases">
        <authorList>
            <person name="Richards S.R."/>
            <person name="Qu J."/>
            <person name="Jiang H."/>
            <person name="Jhangiani S.N."/>
            <person name="Agravi P."/>
            <person name="Goodspeed R."/>
            <person name="Gross S."/>
            <person name="Mandapat C."/>
            <person name="Jackson L."/>
            <person name="Mathew T."/>
            <person name="Pu L."/>
            <person name="Thornton R."/>
            <person name="Saada N."/>
            <person name="Wilczek-Boney K.B."/>
            <person name="Lee S."/>
            <person name="Kovar C."/>
            <person name="Wu Y."/>
            <person name="Scherer S.E."/>
            <person name="Worley K.C."/>
            <person name="Muzny D.M."/>
            <person name="Gibbs R."/>
        </authorList>
    </citation>
    <scope>NUCLEOTIDE SEQUENCE</scope>
    <source>
        <strain evidence="3">Brora</strain>
    </source>
</reference>
<dbReference type="EMBL" id="JH431356">
    <property type="status" value="NOT_ANNOTATED_CDS"/>
    <property type="molecule type" value="Genomic_DNA"/>
</dbReference>
<name>T1IRE5_STRMM</name>
<evidence type="ECO:0000256" key="1">
    <source>
        <dbReference type="SAM" id="SignalP"/>
    </source>
</evidence>
<reference evidence="2" key="2">
    <citation type="submission" date="2015-02" db="UniProtKB">
        <authorList>
            <consortium name="EnsemblMetazoa"/>
        </authorList>
    </citation>
    <scope>IDENTIFICATION</scope>
</reference>
<dbReference type="Pfam" id="PF05953">
    <property type="entry name" value="Allatostatin"/>
    <property type="match status" value="5"/>
</dbReference>
<dbReference type="eggNOG" id="ENOG502SDVK">
    <property type="taxonomic scope" value="Eukaryota"/>
</dbReference>
<feature type="signal peptide" evidence="1">
    <location>
        <begin position="1"/>
        <end position="20"/>
    </location>
</feature>
<evidence type="ECO:0000313" key="2">
    <source>
        <dbReference type="EnsemblMetazoa" id="SMAR003633-PA"/>
    </source>
</evidence>
<sequence>MTFAVTWWCLLLTAPTLLMSEYIYDISSESDSNDQEKRGLNTPWKLPEGYVYLRKVDPSTDVLLENNEDEVGKRGSQRNRHFGLGKRQPVDYLQGRIGRYNMGLGKRSVDSREAEEVAIEEMKRGASKFNFGLGKRTKPYSFGLGKRWDDRGVEENLIEEYKRAKTYGFGLGKRDEEEMEEEKKNRPYQFGLGKRDRSYSFGLGKRMEEEKKT</sequence>
<evidence type="ECO:0000313" key="3">
    <source>
        <dbReference type="Proteomes" id="UP000014500"/>
    </source>
</evidence>
<dbReference type="Proteomes" id="UP000014500">
    <property type="component" value="Unassembled WGS sequence"/>
</dbReference>
<dbReference type="InterPro" id="IPR010276">
    <property type="entry name" value="Allatostatin"/>
</dbReference>
<dbReference type="EnsemblMetazoa" id="SMAR003633-RA">
    <property type="protein sequence ID" value="SMAR003633-PA"/>
    <property type="gene ID" value="SMAR003633"/>
</dbReference>
<proteinExistence type="predicted"/>
<dbReference type="AlphaFoldDB" id="T1IRE5"/>
<keyword evidence="1" id="KW-0732">Signal</keyword>
<keyword evidence="3" id="KW-1185">Reference proteome</keyword>
<protein>
    <submittedName>
        <fullName evidence="2">Uncharacterized protein</fullName>
    </submittedName>
</protein>
<feature type="chain" id="PRO_5004589881" evidence="1">
    <location>
        <begin position="21"/>
        <end position="213"/>
    </location>
</feature>